<comment type="caution">
    <text evidence="3">The sequence shown here is derived from an EMBL/GenBank/DDBJ whole genome shotgun (WGS) entry which is preliminary data.</text>
</comment>
<evidence type="ECO:0000313" key="3">
    <source>
        <dbReference type="EMBL" id="CAD2195305.1"/>
    </source>
</evidence>
<dbReference type="SUPFAM" id="SSF75553">
    <property type="entry name" value="Smc hinge domain"/>
    <property type="match status" value="1"/>
</dbReference>
<feature type="coiled-coil region" evidence="1">
    <location>
        <begin position="368"/>
        <end position="409"/>
    </location>
</feature>
<evidence type="ECO:0000256" key="1">
    <source>
        <dbReference type="SAM" id="Coils"/>
    </source>
</evidence>
<dbReference type="Gene3D" id="1.20.1060.20">
    <property type="match status" value="1"/>
</dbReference>
<keyword evidence="1" id="KW-0175">Coiled coil</keyword>
<dbReference type="AlphaFoldDB" id="A0A6V7X812"/>
<evidence type="ECO:0000259" key="2">
    <source>
        <dbReference type="SMART" id="SM00968"/>
    </source>
</evidence>
<evidence type="ECO:0000313" key="4">
    <source>
        <dbReference type="Proteomes" id="UP000580250"/>
    </source>
</evidence>
<feature type="coiled-coil region" evidence="1">
    <location>
        <begin position="11"/>
        <end position="45"/>
    </location>
</feature>
<dbReference type="SMART" id="SM00968">
    <property type="entry name" value="SMC_hinge"/>
    <property type="match status" value="1"/>
</dbReference>
<gene>
    <name evidence="3" type="ORF">MENT_LOCUS48379</name>
</gene>
<dbReference type="EMBL" id="CAJEWN010001199">
    <property type="protein sequence ID" value="CAD2195305.1"/>
    <property type="molecule type" value="Genomic_DNA"/>
</dbReference>
<dbReference type="GO" id="GO:0005524">
    <property type="term" value="F:ATP binding"/>
    <property type="evidence" value="ECO:0007669"/>
    <property type="project" value="InterPro"/>
</dbReference>
<organism evidence="3 4">
    <name type="scientific">Meloidogyne enterolobii</name>
    <name type="common">Root-knot nematode worm</name>
    <name type="synonym">Meloidogyne mayaguensis</name>
    <dbReference type="NCBI Taxonomy" id="390850"/>
    <lineage>
        <taxon>Eukaryota</taxon>
        <taxon>Metazoa</taxon>
        <taxon>Ecdysozoa</taxon>
        <taxon>Nematoda</taxon>
        <taxon>Chromadorea</taxon>
        <taxon>Rhabditida</taxon>
        <taxon>Tylenchina</taxon>
        <taxon>Tylenchomorpha</taxon>
        <taxon>Tylenchoidea</taxon>
        <taxon>Meloidogynidae</taxon>
        <taxon>Meloidogyninae</taxon>
        <taxon>Meloidogyne</taxon>
    </lineage>
</organism>
<feature type="coiled-coil region" evidence="1">
    <location>
        <begin position="113"/>
        <end position="168"/>
    </location>
</feature>
<name>A0A6V7X812_MELEN</name>
<dbReference type="OrthoDB" id="431497at2759"/>
<protein>
    <recommendedName>
        <fullName evidence="2">SMC hinge domain-containing protein</fullName>
    </recommendedName>
</protein>
<feature type="coiled-coil region" evidence="1">
    <location>
        <begin position="461"/>
        <end position="532"/>
    </location>
</feature>
<accession>A0A6V7X812</accession>
<feature type="coiled-coil region" evidence="1">
    <location>
        <begin position="664"/>
        <end position="691"/>
    </location>
</feature>
<dbReference type="GO" id="GO:0051276">
    <property type="term" value="P:chromosome organization"/>
    <property type="evidence" value="ECO:0007669"/>
    <property type="project" value="InterPro"/>
</dbReference>
<dbReference type="InterPro" id="IPR036277">
    <property type="entry name" value="SMC_hinge_sf"/>
</dbReference>
<dbReference type="Pfam" id="PF06470">
    <property type="entry name" value="SMC_hinge"/>
    <property type="match status" value="1"/>
</dbReference>
<reference evidence="3 4" key="1">
    <citation type="submission" date="2020-08" db="EMBL/GenBank/DDBJ databases">
        <authorList>
            <person name="Koutsovoulos G."/>
            <person name="Danchin GJ E."/>
        </authorList>
    </citation>
    <scope>NUCLEOTIDE SEQUENCE [LARGE SCALE GENOMIC DNA]</scope>
</reference>
<proteinExistence type="predicted"/>
<dbReference type="GO" id="GO:0005694">
    <property type="term" value="C:chromosome"/>
    <property type="evidence" value="ECO:0007669"/>
    <property type="project" value="InterPro"/>
</dbReference>
<dbReference type="InterPro" id="IPR010935">
    <property type="entry name" value="SMC_hinge"/>
</dbReference>
<dbReference type="Proteomes" id="UP000580250">
    <property type="component" value="Unassembled WGS sequence"/>
</dbReference>
<dbReference type="Gene3D" id="3.30.70.1620">
    <property type="match status" value="1"/>
</dbReference>
<dbReference type="PANTHER" id="PTHR43977">
    <property type="entry name" value="STRUCTURAL MAINTENANCE OF CHROMOSOMES PROTEIN 3"/>
    <property type="match status" value="1"/>
</dbReference>
<feature type="domain" description="SMC hinge" evidence="2">
    <location>
        <begin position="230"/>
        <end position="343"/>
    </location>
</feature>
<sequence length="705" mass="82953">MERKTHLELSIKDLEAEFNNERDGKKAAENEKIGIERAIAERQAQLDELQPRYQNCWKSSKDSDIRILDQRCKELYAKQGHPEQFRTVAERDKHLKTELQWIDRQSYEMKNQIEEIKKSIRADEEEKETLGQRLRQEKILLEDLSIKMNKLSQEIKHKKEQLNKAITRRMDDSHLEKEKREKLTMLQYDVNRMEEDFRRLTPKATMSGITSIKTILDEYKHKRIFPEVVNGYYGRLIDLFNCTPEFNKAIEVTAESRLFYHVVEDDKVAMKLLESVNERSLPGEFNFYPLNRILDTQPREIIDKEARPLIECLQFDQKFNNVFKMVFKDYALVPRLDVGTRVARNEAFNCVTMDGDQISHRGPLTGGYMDVKRLKLDLVRRLKNAENDKNDLEKEIDCLTEKISASLNVVDQIRLEIAKRETEIQTLNNGYHDCLAKKQITSELLNKLSNNADNEPKMAQITKLKNRLKELTAQKESVNNQLKTPLEAGLTEAERDKINKMEDDIKKGKDDLDELRKERADLGNRIQTINNELQHKLFKKREHLNALIESNAGEKSNRLDTEQAEIKLIYERVKKLLDIIGVLDFNIEEYSKKKAELTTFLEKSQENKKNWKSHWRNFAKNAEIFCTKIANIQSKREEYSKKVWYKRNRPITADAHGAYDKLPLKQLDKRLTEAMNHLKKYENVNKKACEQFIQAASQKMICLEE</sequence>